<reference evidence="1" key="1">
    <citation type="submission" date="2014-11" db="EMBL/GenBank/DDBJ databases">
        <authorList>
            <person name="Amaro Gonzalez C."/>
        </authorList>
    </citation>
    <scope>NUCLEOTIDE SEQUENCE</scope>
</reference>
<dbReference type="EMBL" id="GBXM01007333">
    <property type="protein sequence ID" value="JAI01245.1"/>
    <property type="molecule type" value="Transcribed_RNA"/>
</dbReference>
<sequence length="104" mass="12452">MYEEDLNADSYFGSNFMVKNEAQMWYHYCYHTVPLKYSFSSINNAKTLLTLMPLDWWYIANRDIFIKKTNSHFRISSKNIRSKKIATGSLVNTRKHFLYQSKYS</sequence>
<evidence type="ECO:0000313" key="1">
    <source>
        <dbReference type="EMBL" id="JAI01245.1"/>
    </source>
</evidence>
<protein>
    <submittedName>
        <fullName evidence="1">Uncharacterized protein</fullName>
    </submittedName>
</protein>
<proteinExistence type="predicted"/>
<name>A0A0E9XF45_ANGAN</name>
<dbReference type="AlphaFoldDB" id="A0A0E9XF45"/>
<accession>A0A0E9XF45</accession>
<reference evidence="1" key="2">
    <citation type="journal article" date="2015" name="Fish Shellfish Immunol.">
        <title>Early steps in the European eel (Anguilla anguilla)-Vibrio vulnificus interaction in the gills: Role of the RtxA13 toxin.</title>
        <authorList>
            <person name="Callol A."/>
            <person name="Pajuelo D."/>
            <person name="Ebbesson L."/>
            <person name="Teles M."/>
            <person name="MacKenzie S."/>
            <person name="Amaro C."/>
        </authorList>
    </citation>
    <scope>NUCLEOTIDE SEQUENCE</scope>
</reference>
<organism evidence="1">
    <name type="scientific">Anguilla anguilla</name>
    <name type="common">European freshwater eel</name>
    <name type="synonym">Muraena anguilla</name>
    <dbReference type="NCBI Taxonomy" id="7936"/>
    <lineage>
        <taxon>Eukaryota</taxon>
        <taxon>Metazoa</taxon>
        <taxon>Chordata</taxon>
        <taxon>Craniata</taxon>
        <taxon>Vertebrata</taxon>
        <taxon>Euteleostomi</taxon>
        <taxon>Actinopterygii</taxon>
        <taxon>Neopterygii</taxon>
        <taxon>Teleostei</taxon>
        <taxon>Anguilliformes</taxon>
        <taxon>Anguillidae</taxon>
        <taxon>Anguilla</taxon>
    </lineage>
</organism>